<dbReference type="EMBL" id="JAGTXO010000010">
    <property type="protein sequence ID" value="KAG8465580.1"/>
    <property type="molecule type" value="Genomic_DNA"/>
</dbReference>
<feature type="chain" id="PRO_5035290549" evidence="3">
    <location>
        <begin position="18"/>
        <end position="655"/>
    </location>
</feature>
<feature type="region of interest" description="Disordered" evidence="1">
    <location>
        <begin position="434"/>
        <end position="517"/>
    </location>
</feature>
<feature type="compositionally biased region" description="Basic and acidic residues" evidence="1">
    <location>
        <begin position="302"/>
        <end position="314"/>
    </location>
</feature>
<keyword evidence="3" id="KW-0732">Signal</keyword>
<evidence type="ECO:0000256" key="3">
    <source>
        <dbReference type="SAM" id="SignalP"/>
    </source>
</evidence>
<evidence type="ECO:0000256" key="1">
    <source>
        <dbReference type="SAM" id="MobiDB-lite"/>
    </source>
</evidence>
<organism evidence="4 5">
    <name type="scientific">Diacronema lutheri</name>
    <name type="common">Unicellular marine alga</name>
    <name type="synonym">Monochrysis lutheri</name>
    <dbReference type="NCBI Taxonomy" id="2081491"/>
    <lineage>
        <taxon>Eukaryota</taxon>
        <taxon>Haptista</taxon>
        <taxon>Haptophyta</taxon>
        <taxon>Pavlovophyceae</taxon>
        <taxon>Pavlovales</taxon>
        <taxon>Pavlovaceae</taxon>
        <taxon>Diacronema</taxon>
    </lineage>
</organism>
<reference evidence="4" key="1">
    <citation type="submission" date="2021-05" db="EMBL/GenBank/DDBJ databases">
        <title>The genome of the haptophyte Pavlova lutheri (Diacronema luteri, Pavlovales) - a model for lipid biosynthesis in eukaryotic algae.</title>
        <authorList>
            <person name="Hulatt C.J."/>
            <person name="Posewitz M.C."/>
        </authorList>
    </citation>
    <scope>NUCLEOTIDE SEQUENCE</scope>
    <source>
        <strain evidence="4">NIVA-4/92</strain>
    </source>
</reference>
<proteinExistence type="predicted"/>
<accession>A0A8J5XUC4</accession>
<dbReference type="AlphaFoldDB" id="A0A8J5XUC4"/>
<feature type="region of interest" description="Disordered" evidence="1">
    <location>
        <begin position="251"/>
        <end position="314"/>
    </location>
</feature>
<evidence type="ECO:0000256" key="2">
    <source>
        <dbReference type="SAM" id="Phobius"/>
    </source>
</evidence>
<dbReference type="Proteomes" id="UP000751190">
    <property type="component" value="Unassembled WGS sequence"/>
</dbReference>
<feature type="transmembrane region" description="Helical" evidence="2">
    <location>
        <begin position="79"/>
        <end position="103"/>
    </location>
</feature>
<keyword evidence="2" id="KW-1133">Transmembrane helix</keyword>
<sequence length="655" mass="68579">MALRRGIVALLLAGAWAQPLPPPSSPPSPPPSPPPTSAPPPPQFPPFSPPPPAPAPITVTSFISWFEGLPDFFASNPTAAWLAVGALAVALIVLGICVCCAFNEMRDERAHKRRQATLRDMLVIQEQQEKRLADARWRTMRAYEDLQVAEARAQMPGSARGAKTRAAWKKVRWAGALTAMERREEAALRTMAQAQQLEAQLMHAAATPHTSARAHVVDKPSAIGTPLGFAGTSIGPFSAASTVLDPAAAAAARAAAPPQPPGRLWERSRSSGDRSRSSAGAVSARASTLAAPPPAFHLAPPDARRATPADDARRASPLEAHPALSCGDGPLSARLGLTRPVAACTFDPSHVFASSPSTRLMPQLIAHLQERERPQRPRRVRPARANSARGALSGGASSTVWQAVNATLGMGAHAPVKTYRPLPFTNCETRALVERAGRSRTPSPSEGSTSYRSNGFASPQRTPKGARVPLSARDAQPLHQPPALPKSSSVGSMRTPACAPPPPPPPPPPAAAADKGGVAPGIWTRQVSLSEVDAALDSARNSGGASGRRQPPSIGAFGGSLSRLLPSRSARRPTLEEITSEAAQSERRAGSLEATELNIVNIPVPPRSLSPSPAASARKEAVALARKAALAEGYLEFGHDGDRAAGASPTNENFV</sequence>
<protein>
    <submittedName>
        <fullName evidence="4">Uncharacterized protein</fullName>
    </submittedName>
</protein>
<keyword evidence="5" id="KW-1185">Reference proteome</keyword>
<feature type="compositionally biased region" description="Pro residues" evidence="1">
    <location>
        <begin position="498"/>
        <end position="510"/>
    </location>
</feature>
<name>A0A8J5XUC4_DIALT</name>
<feature type="region of interest" description="Disordered" evidence="1">
    <location>
        <begin position="368"/>
        <end position="397"/>
    </location>
</feature>
<feature type="compositionally biased region" description="Low complexity" evidence="1">
    <location>
        <begin position="383"/>
        <end position="397"/>
    </location>
</feature>
<comment type="caution">
    <text evidence="4">The sequence shown here is derived from an EMBL/GenBank/DDBJ whole genome shotgun (WGS) entry which is preliminary data.</text>
</comment>
<keyword evidence="2" id="KW-0812">Transmembrane</keyword>
<feature type="compositionally biased region" description="Basic and acidic residues" evidence="1">
    <location>
        <begin position="264"/>
        <end position="276"/>
    </location>
</feature>
<gene>
    <name evidence="4" type="ORF">KFE25_002887</name>
</gene>
<feature type="region of interest" description="Disordered" evidence="1">
    <location>
        <begin position="538"/>
        <end position="593"/>
    </location>
</feature>
<feature type="region of interest" description="Disordered" evidence="1">
    <location>
        <begin position="20"/>
        <end position="51"/>
    </location>
</feature>
<keyword evidence="2" id="KW-0472">Membrane</keyword>
<feature type="compositionally biased region" description="Low complexity" evidence="1">
    <location>
        <begin position="277"/>
        <end position="287"/>
    </location>
</feature>
<evidence type="ECO:0000313" key="5">
    <source>
        <dbReference type="Proteomes" id="UP000751190"/>
    </source>
</evidence>
<feature type="signal peptide" evidence="3">
    <location>
        <begin position="1"/>
        <end position="17"/>
    </location>
</feature>
<feature type="compositionally biased region" description="Polar residues" evidence="1">
    <location>
        <begin position="440"/>
        <end position="461"/>
    </location>
</feature>
<evidence type="ECO:0000313" key="4">
    <source>
        <dbReference type="EMBL" id="KAG8465580.1"/>
    </source>
</evidence>